<dbReference type="EMBL" id="CP126210">
    <property type="protein sequence ID" value="WIA11300.1"/>
    <property type="molecule type" value="Genomic_DNA"/>
</dbReference>
<dbReference type="Pfam" id="PF00112">
    <property type="entry name" value="Peptidase_C1"/>
    <property type="match status" value="1"/>
</dbReference>
<protein>
    <recommendedName>
        <fullName evidence="4">Peptidase C1A papain C-terminal domain-containing protein</fullName>
    </recommendedName>
</protein>
<organism evidence="5 6">
    <name type="scientific">Tetradesmus obliquus</name>
    <name type="common">Green alga</name>
    <name type="synonym">Acutodesmus obliquus</name>
    <dbReference type="NCBI Taxonomy" id="3088"/>
    <lineage>
        <taxon>Eukaryota</taxon>
        <taxon>Viridiplantae</taxon>
        <taxon>Chlorophyta</taxon>
        <taxon>core chlorophytes</taxon>
        <taxon>Chlorophyceae</taxon>
        <taxon>CS clade</taxon>
        <taxon>Sphaeropleales</taxon>
        <taxon>Scenedesmaceae</taxon>
        <taxon>Tetradesmus</taxon>
    </lineage>
</organism>
<evidence type="ECO:0000259" key="4">
    <source>
        <dbReference type="SMART" id="SM00645"/>
    </source>
</evidence>
<dbReference type="Proteomes" id="UP001244341">
    <property type="component" value="Chromosome 3b"/>
</dbReference>
<keyword evidence="2" id="KW-0175">Coiled coil</keyword>
<feature type="domain" description="Peptidase C1A papain C-terminal" evidence="4">
    <location>
        <begin position="94"/>
        <end position="277"/>
    </location>
</feature>
<dbReference type="SMART" id="SM00645">
    <property type="entry name" value="Pept_C1"/>
    <property type="match status" value="1"/>
</dbReference>
<evidence type="ECO:0000313" key="5">
    <source>
        <dbReference type="EMBL" id="WIA11300.1"/>
    </source>
</evidence>
<sequence length="289" mass="29967">MDDKTTGSKDNNPNGPGCEDGAKAKAVKEKLAKALSDDEAAWGEYVQQYGAGSVLKLAAGPKTQALTAAARANAFKHNFKAALHEMDRLNREAEAAGDDAVAFGINSQAHLNAEDFAALRTTGLSQAAAPDAGRKLKQACSSSSGNVPYALGGTSPAAAVNWLASGFVTPVQDQGTCGACATFATSVLTEFVLMKRSALAALNSQPVGFYTSSSPATDLSESDLMECDHVVVVVGYFTSGGIPYFLAKNSWGTGWGDAGYIRLQSSCNINKRSLGPFAMLADSPTVPVL</sequence>
<proteinExistence type="inferred from homology"/>
<dbReference type="PANTHER" id="PTHR12411">
    <property type="entry name" value="CYSTEINE PROTEASE FAMILY C1-RELATED"/>
    <property type="match status" value="1"/>
</dbReference>
<feature type="region of interest" description="Disordered" evidence="3">
    <location>
        <begin position="1"/>
        <end position="23"/>
    </location>
</feature>
<keyword evidence="6" id="KW-1185">Reference proteome</keyword>
<dbReference type="InterPro" id="IPR013128">
    <property type="entry name" value="Peptidase_C1A"/>
</dbReference>
<accession>A0ABY8TQP2</accession>
<reference evidence="5 6" key="1">
    <citation type="submission" date="2023-05" db="EMBL/GenBank/DDBJ databases">
        <title>A 100% complete, gapless, phased diploid assembly of the Scenedesmus obliquus UTEX 3031 genome.</title>
        <authorList>
            <person name="Biondi T.C."/>
            <person name="Hanschen E.R."/>
            <person name="Kwon T."/>
            <person name="Eng W."/>
            <person name="Kruse C.P.S."/>
            <person name="Koehler S.I."/>
            <person name="Kunde Y."/>
            <person name="Gleasner C.D."/>
            <person name="You Mak K.T."/>
            <person name="Polle J."/>
            <person name="Hovde B.T."/>
            <person name="Starkenburg S.R."/>
        </authorList>
    </citation>
    <scope>NUCLEOTIDE SEQUENCE [LARGE SCALE GENOMIC DNA]</scope>
    <source>
        <strain evidence="5 6">DOE0152z</strain>
    </source>
</reference>
<name>A0ABY8TQP2_TETOB</name>
<dbReference type="Gene3D" id="2.40.50.170">
    <property type="entry name" value="Cysteine proteinases. Chain C"/>
    <property type="match status" value="1"/>
</dbReference>
<comment type="similarity">
    <text evidence="1">Belongs to the peptidase C1 family.</text>
</comment>
<dbReference type="SUPFAM" id="SSF54001">
    <property type="entry name" value="Cysteine proteinases"/>
    <property type="match status" value="1"/>
</dbReference>
<dbReference type="InterPro" id="IPR000668">
    <property type="entry name" value="Peptidase_C1A_C"/>
</dbReference>
<evidence type="ECO:0000256" key="2">
    <source>
        <dbReference type="SAM" id="Coils"/>
    </source>
</evidence>
<gene>
    <name evidence="5" type="ORF">OEZ85_011423</name>
</gene>
<evidence type="ECO:0000256" key="1">
    <source>
        <dbReference type="ARBA" id="ARBA00008455"/>
    </source>
</evidence>
<feature type="coiled-coil region" evidence="2">
    <location>
        <begin position="72"/>
        <end position="99"/>
    </location>
</feature>
<dbReference type="InterPro" id="IPR038765">
    <property type="entry name" value="Papain-like_cys_pep_sf"/>
</dbReference>
<evidence type="ECO:0000313" key="6">
    <source>
        <dbReference type="Proteomes" id="UP001244341"/>
    </source>
</evidence>
<dbReference type="Gene3D" id="3.90.70.10">
    <property type="entry name" value="Cysteine proteinases"/>
    <property type="match status" value="1"/>
</dbReference>
<evidence type="ECO:0000256" key="3">
    <source>
        <dbReference type="SAM" id="MobiDB-lite"/>
    </source>
</evidence>